<dbReference type="Proteomes" id="UP000470876">
    <property type="component" value="Unassembled WGS sequence"/>
</dbReference>
<sequence>MTAPAETPEARRHFVAATRKATVAVTVGYNPAGQVITEAYQVMPPGPRPLMPVAEVVRALRETADVLEAAGPEAVL</sequence>
<gene>
    <name evidence="1" type="ORF">GV794_02155</name>
</gene>
<accession>A0ABX0CD27</accession>
<name>A0ABX0CD27_9NOCA</name>
<protein>
    <submittedName>
        <fullName evidence="1">Uncharacterized protein</fullName>
    </submittedName>
</protein>
<evidence type="ECO:0000313" key="1">
    <source>
        <dbReference type="EMBL" id="NEW54470.1"/>
    </source>
</evidence>
<reference evidence="1 2" key="1">
    <citation type="submission" date="2020-01" db="EMBL/GenBank/DDBJ databases">
        <title>Genetics and antimicrobial susceptibilities of Nocardia species isolated from the soil; a comparison with species isolated from humans.</title>
        <authorList>
            <person name="Carrasco G."/>
            <person name="Monzon S."/>
            <person name="Sansegundo M."/>
            <person name="Garcia E."/>
            <person name="Garrido N."/>
            <person name="Medina M.J."/>
            <person name="Villalon P."/>
            <person name="Ramirez-Arocha A.C."/>
            <person name="Jimenez P."/>
            <person name="Cuesta I."/>
            <person name="Valdezate S."/>
        </authorList>
    </citation>
    <scope>NUCLEOTIDE SEQUENCE [LARGE SCALE GENOMIC DNA]</scope>
    <source>
        <strain evidence="1 2">CNM20110649</strain>
    </source>
</reference>
<dbReference type="EMBL" id="JAAGUX010000002">
    <property type="protein sequence ID" value="NEW54470.1"/>
    <property type="molecule type" value="Genomic_DNA"/>
</dbReference>
<evidence type="ECO:0000313" key="2">
    <source>
        <dbReference type="Proteomes" id="UP000470876"/>
    </source>
</evidence>
<comment type="caution">
    <text evidence="1">The sequence shown here is derived from an EMBL/GenBank/DDBJ whole genome shotgun (WGS) entry which is preliminary data.</text>
</comment>
<proteinExistence type="predicted"/>
<organism evidence="1 2">
    <name type="scientific">Nocardia cyriacigeorgica</name>
    <dbReference type="NCBI Taxonomy" id="135487"/>
    <lineage>
        <taxon>Bacteria</taxon>
        <taxon>Bacillati</taxon>
        <taxon>Actinomycetota</taxon>
        <taxon>Actinomycetes</taxon>
        <taxon>Mycobacteriales</taxon>
        <taxon>Nocardiaceae</taxon>
        <taxon>Nocardia</taxon>
    </lineage>
</organism>
<dbReference type="RefSeq" id="WP_163828066.1">
    <property type="nucleotide sequence ID" value="NZ_JAAGUX010000002.1"/>
</dbReference>
<keyword evidence="2" id="KW-1185">Reference proteome</keyword>